<dbReference type="Gene3D" id="2.60.120.200">
    <property type="match status" value="1"/>
</dbReference>
<dbReference type="GO" id="GO:0005509">
    <property type="term" value="F:calcium ion binding"/>
    <property type="evidence" value="ECO:0007669"/>
    <property type="project" value="UniProtKB-UniRule"/>
</dbReference>
<evidence type="ECO:0000256" key="6">
    <source>
        <dbReference type="ARBA" id="ARBA00023136"/>
    </source>
</evidence>
<evidence type="ECO:0000313" key="11">
    <source>
        <dbReference type="Proteomes" id="UP001292094"/>
    </source>
</evidence>
<dbReference type="GO" id="GO:0008013">
    <property type="term" value="F:beta-catenin binding"/>
    <property type="evidence" value="ECO:0007669"/>
    <property type="project" value="TreeGrafter"/>
</dbReference>
<evidence type="ECO:0000256" key="4">
    <source>
        <dbReference type="ARBA" id="ARBA00022837"/>
    </source>
</evidence>
<feature type="compositionally biased region" description="Low complexity" evidence="8">
    <location>
        <begin position="1136"/>
        <end position="1146"/>
    </location>
</feature>
<dbReference type="Pfam" id="PF00028">
    <property type="entry name" value="Cadherin"/>
    <property type="match status" value="2"/>
</dbReference>
<dbReference type="PANTHER" id="PTHR24027">
    <property type="entry name" value="CADHERIN-23"/>
    <property type="match status" value="1"/>
</dbReference>
<dbReference type="Gene3D" id="2.60.40.60">
    <property type="entry name" value="Cadherins"/>
    <property type="match status" value="5"/>
</dbReference>
<feature type="region of interest" description="Disordered" evidence="8">
    <location>
        <begin position="820"/>
        <end position="953"/>
    </location>
</feature>
<evidence type="ECO:0000259" key="9">
    <source>
        <dbReference type="PROSITE" id="PS50268"/>
    </source>
</evidence>
<evidence type="ECO:0000256" key="2">
    <source>
        <dbReference type="ARBA" id="ARBA00022692"/>
    </source>
</evidence>
<dbReference type="GO" id="GO:0031175">
    <property type="term" value="P:neuron projection development"/>
    <property type="evidence" value="ECO:0007669"/>
    <property type="project" value="TreeGrafter"/>
</dbReference>
<feature type="region of interest" description="Disordered" evidence="8">
    <location>
        <begin position="1063"/>
        <end position="1087"/>
    </location>
</feature>
<protein>
    <recommendedName>
        <fullName evidence="9">Cadherin domain-containing protein</fullName>
    </recommendedName>
</protein>
<feature type="compositionally biased region" description="Low complexity" evidence="8">
    <location>
        <begin position="1252"/>
        <end position="1264"/>
    </location>
</feature>
<dbReference type="InterPro" id="IPR020894">
    <property type="entry name" value="Cadherin_CS"/>
</dbReference>
<sequence>MNNITISGVIHRGTSVIRVQASDRDDPAEGLNARLTYSLERNVVESSGLPIFEVDTELGLVTTALCCLDREQTDHYTLHVVATDGGGLKGKVSTDGEGLKGKVSTDGEGLKGKVSTDGEGLKGKVSTDGGGLKGTVTVEVEVEDVNDEPPRFPREEWRVEVEEEQPPLSLLASLSVLDPDVTNDFAFRVVPGSGRGWQMFTVEGRGGTTTTNNNNNNNNNSDLEKLRRNEQKIGNERINNENRNEEGNKRRNKSWGGRRRKEGRRKEVKSEDKRNNNKQNETIRRKEEKSEEDDEEENTHNNDKRGNEKTTREKKRDDKDNDSRVADNQKKKWNKHEKKRLVVVDVDDVDDSDNNDDDNEEEDERKGRSGSGVRMELRALEILDYENSEHRLGFRFRVEVTDRGGGGWREPGRVASTWVNLHLSDRNDHPPVFKPPVPSRAPLTLPEDAPRGTLLATVAATDTDAGGEGQVHYQVAPSSDPEGVFRVDESGSVRVWGQLDRETTPTHTLLIWAHDEGDPPRTATATVSIEVMDVNDNPPYLLKPHEVWVRENGGAGRVCEVKLGDPDDWSRGHGPPFTMALDHRAPPHVIKAINLIFDPSGDAGRGSGMVWTKGPLDREERRALLVPIVAWDAAPAPRTASLTLTLHVADQDDNTISPGAKRVTVRLAQGVEGDGSGVPVGRVHVMDPDDTEGPRKYRWHGAPHPSFSLHPTTGTLTMLPSTPLGRYDLNFQVREAVEEEPGGWEEEPGGWVEAKVRVEVDRLTPLDLTSPTPVTITVPPHVLVSRDEVLGTSIVERMEEAMKGWVSEGNVRVVSVQERNPYSPHHHHPLHNNHQQHQQQQHDNSNNHQQQQHDNSNNHQHQQQQHHDNSNNHQHQQEQQHDNSNNHQHQQQQHDNSNNHQHQQQQHHDNSNSNNNTGQSKIRLNVQSPSESSLDHQPNLQDTTTHTPTSSQVWFSAPGVKNLKHILAYRREEVSRIVGVGAVQVGVGSCQEEATQSSNMPSNPDCSLEASSVRDGVNGVSVIDAGTTAFVSPKISVGCVCPHGTWGSHCKILTRHFLGTQQRTNQEEEVVEGDREDGSTSEGGWALVDSIPPCSHVHITLEFLTDSPDATLLYSGPDHLPPPPQTPPQTPPPQTPHTQTPHTQTHFPSITHDPYIHSGPYSDRHTHIHSDSYIHSDPHIHSDSYVHPHTHPQTSPHHSYHILSSPLASHLRHSNTFPFHYATHSSPSNTFPSHSHYAFHSSPSNTFPSHYTSHSHYTFHSPPSSHLPPPRSPPYHNSNPPPPSTSQSNIQSDVIFLELRNGRPSLLLDLGGGPVTLAIPASPSLADLTWHRIDLIWRDETPTPAGAPLDYPTPPMSSIPPNPCKWVEWHTHHPPILYTGGPNPSKQYRSKAASGI</sequence>
<proteinExistence type="predicted"/>
<dbReference type="SUPFAM" id="SSF49313">
    <property type="entry name" value="Cadherin-like"/>
    <property type="match status" value="4"/>
</dbReference>
<evidence type="ECO:0000256" key="5">
    <source>
        <dbReference type="ARBA" id="ARBA00022989"/>
    </source>
</evidence>
<feature type="domain" description="Cadherin" evidence="9">
    <location>
        <begin position="437"/>
        <end position="541"/>
    </location>
</feature>
<feature type="compositionally biased region" description="Polar residues" evidence="8">
    <location>
        <begin position="917"/>
        <end position="953"/>
    </location>
</feature>
<feature type="domain" description="Cadherin" evidence="9">
    <location>
        <begin position="541"/>
        <end position="660"/>
    </location>
</feature>
<feature type="compositionally biased region" description="Pro residues" evidence="8">
    <location>
        <begin position="1119"/>
        <end position="1135"/>
    </location>
</feature>
<evidence type="ECO:0000256" key="3">
    <source>
        <dbReference type="ARBA" id="ARBA00022737"/>
    </source>
</evidence>
<feature type="domain" description="Cadherin" evidence="9">
    <location>
        <begin position="13"/>
        <end position="152"/>
    </location>
</feature>
<evidence type="ECO:0000256" key="7">
    <source>
        <dbReference type="PROSITE-ProRule" id="PRU00043"/>
    </source>
</evidence>
<dbReference type="GO" id="GO:0007156">
    <property type="term" value="P:homophilic cell adhesion via plasma membrane adhesion molecules"/>
    <property type="evidence" value="ECO:0007669"/>
    <property type="project" value="InterPro"/>
</dbReference>
<reference evidence="10" key="1">
    <citation type="submission" date="2023-11" db="EMBL/GenBank/DDBJ databases">
        <title>Genome assemblies of two species of porcelain crab, Petrolisthes cinctipes and Petrolisthes manimaculis (Anomura: Porcellanidae).</title>
        <authorList>
            <person name="Angst P."/>
        </authorList>
    </citation>
    <scope>NUCLEOTIDE SEQUENCE</scope>
    <source>
        <strain evidence="10">PB745_02</strain>
        <tissue evidence="10">Gill</tissue>
    </source>
</reference>
<feature type="compositionally biased region" description="Basic and acidic residues" evidence="8">
    <location>
        <begin position="222"/>
        <end position="249"/>
    </location>
</feature>
<keyword evidence="2" id="KW-0812">Transmembrane</keyword>
<feature type="compositionally biased region" description="Basic residues" evidence="8">
    <location>
        <begin position="331"/>
        <end position="341"/>
    </location>
</feature>
<dbReference type="GO" id="GO:0016477">
    <property type="term" value="P:cell migration"/>
    <property type="evidence" value="ECO:0007669"/>
    <property type="project" value="TreeGrafter"/>
</dbReference>
<dbReference type="CDD" id="cd11304">
    <property type="entry name" value="Cadherin_repeat"/>
    <property type="match status" value="4"/>
</dbReference>
<keyword evidence="4 7" id="KW-0106">Calcium</keyword>
<gene>
    <name evidence="10" type="ORF">Pmani_033725</name>
</gene>
<feature type="compositionally biased region" description="Acidic residues" evidence="8">
    <location>
        <begin position="345"/>
        <end position="363"/>
    </location>
</feature>
<feature type="region of interest" description="Disordered" evidence="8">
    <location>
        <begin position="1252"/>
        <end position="1289"/>
    </location>
</feature>
<feature type="compositionally biased region" description="Low complexity" evidence="8">
    <location>
        <begin position="208"/>
        <end position="220"/>
    </location>
</feature>
<feature type="compositionally biased region" description="Pro residues" evidence="8">
    <location>
        <begin position="1265"/>
        <end position="1284"/>
    </location>
</feature>
<organism evidence="10 11">
    <name type="scientific">Petrolisthes manimaculis</name>
    <dbReference type="NCBI Taxonomy" id="1843537"/>
    <lineage>
        <taxon>Eukaryota</taxon>
        <taxon>Metazoa</taxon>
        <taxon>Ecdysozoa</taxon>
        <taxon>Arthropoda</taxon>
        <taxon>Crustacea</taxon>
        <taxon>Multicrustacea</taxon>
        <taxon>Malacostraca</taxon>
        <taxon>Eumalacostraca</taxon>
        <taxon>Eucarida</taxon>
        <taxon>Decapoda</taxon>
        <taxon>Pleocyemata</taxon>
        <taxon>Anomura</taxon>
        <taxon>Galatheoidea</taxon>
        <taxon>Porcellanidae</taxon>
        <taxon>Petrolisthes</taxon>
    </lineage>
</organism>
<keyword evidence="6" id="KW-0472">Membrane</keyword>
<feature type="domain" description="Cadherin" evidence="9">
    <location>
        <begin position="383"/>
        <end position="433"/>
    </location>
</feature>
<dbReference type="InterPro" id="IPR013320">
    <property type="entry name" value="ConA-like_dom_sf"/>
</dbReference>
<dbReference type="PROSITE" id="PS50268">
    <property type="entry name" value="CADHERIN_2"/>
    <property type="match status" value="4"/>
</dbReference>
<dbReference type="GO" id="GO:0045296">
    <property type="term" value="F:cadherin binding"/>
    <property type="evidence" value="ECO:0007669"/>
    <property type="project" value="TreeGrafter"/>
</dbReference>
<dbReference type="GO" id="GO:0060429">
    <property type="term" value="P:epithelium development"/>
    <property type="evidence" value="ECO:0007669"/>
    <property type="project" value="UniProtKB-ARBA"/>
</dbReference>
<feature type="compositionally biased region" description="Low complexity" evidence="8">
    <location>
        <begin position="832"/>
        <end position="863"/>
    </location>
</feature>
<dbReference type="SUPFAM" id="SSF49899">
    <property type="entry name" value="Concanavalin A-like lectins/glucanases"/>
    <property type="match status" value="1"/>
</dbReference>
<keyword evidence="5" id="KW-1133">Transmembrane helix</keyword>
<comment type="caution">
    <text evidence="10">The sequence shown here is derived from an EMBL/GenBank/DDBJ whole genome shotgun (WGS) entry which is preliminary data.</text>
</comment>
<feature type="compositionally biased region" description="Basic residues" evidence="8">
    <location>
        <begin position="250"/>
        <end position="263"/>
    </location>
</feature>
<feature type="compositionally biased region" description="Basic and acidic residues" evidence="8">
    <location>
        <begin position="264"/>
        <end position="289"/>
    </location>
</feature>
<accession>A0AAE1TSF2</accession>
<dbReference type="FunFam" id="2.60.40.60:FF:000020">
    <property type="entry name" value="Dachsous cadherin-related 1b"/>
    <property type="match status" value="1"/>
</dbReference>
<dbReference type="PROSITE" id="PS00232">
    <property type="entry name" value="CADHERIN_1"/>
    <property type="match status" value="1"/>
</dbReference>
<comment type="subcellular location">
    <subcellularLocation>
        <location evidence="1">Membrane</location>
    </subcellularLocation>
</comment>
<feature type="region of interest" description="Disordered" evidence="8">
    <location>
        <begin position="1111"/>
        <end position="1201"/>
    </location>
</feature>
<dbReference type="InterPro" id="IPR002126">
    <property type="entry name" value="Cadherin-like_dom"/>
</dbReference>
<name>A0AAE1TSF2_9EUCA</name>
<keyword evidence="11" id="KW-1185">Reference proteome</keyword>
<feature type="region of interest" description="Disordered" evidence="8">
    <location>
        <begin position="201"/>
        <end position="372"/>
    </location>
</feature>
<feature type="compositionally biased region" description="Basic and acidic residues" evidence="8">
    <location>
        <begin position="1162"/>
        <end position="1186"/>
    </location>
</feature>
<feature type="compositionally biased region" description="Basic and acidic residues" evidence="8">
    <location>
        <begin position="298"/>
        <end position="330"/>
    </location>
</feature>
<dbReference type="InterPro" id="IPR039808">
    <property type="entry name" value="Cadherin"/>
</dbReference>
<evidence type="ECO:0000256" key="1">
    <source>
        <dbReference type="ARBA" id="ARBA00004370"/>
    </source>
</evidence>
<evidence type="ECO:0000313" key="10">
    <source>
        <dbReference type="EMBL" id="KAK4293600.1"/>
    </source>
</evidence>
<dbReference type="GO" id="GO:0016342">
    <property type="term" value="C:catenin complex"/>
    <property type="evidence" value="ECO:0007669"/>
    <property type="project" value="TreeGrafter"/>
</dbReference>
<dbReference type="EMBL" id="JAWZYT010004509">
    <property type="protein sequence ID" value="KAK4293600.1"/>
    <property type="molecule type" value="Genomic_DNA"/>
</dbReference>
<evidence type="ECO:0000256" key="8">
    <source>
        <dbReference type="SAM" id="MobiDB-lite"/>
    </source>
</evidence>
<dbReference type="SMART" id="SM00112">
    <property type="entry name" value="CA"/>
    <property type="match status" value="4"/>
</dbReference>
<keyword evidence="3" id="KW-0677">Repeat</keyword>
<dbReference type="GO" id="GO:0009653">
    <property type="term" value="P:anatomical structure morphogenesis"/>
    <property type="evidence" value="ECO:0007669"/>
    <property type="project" value="UniProtKB-ARBA"/>
</dbReference>
<feature type="compositionally biased region" description="Low complexity" evidence="8">
    <location>
        <begin position="882"/>
        <end position="904"/>
    </location>
</feature>
<dbReference type="PRINTS" id="PR00205">
    <property type="entry name" value="CADHERIN"/>
</dbReference>
<feature type="compositionally biased region" description="Basic and acidic residues" evidence="8">
    <location>
        <begin position="865"/>
        <end position="881"/>
    </location>
</feature>
<dbReference type="PANTHER" id="PTHR24027:SF438">
    <property type="entry name" value="CADHERIN 23"/>
    <property type="match status" value="1"/>
</dbReference>
<dbReference type="Proteomes" id="UP001292094">
    <property type="component" value="Unassembled WGS sequence"/>
</dbReference>
<dbReference type="InterPro" id="IPR015919">
    <property type="entry name" value="Cadherin-like_sf"/>
</dbReference>